<evidence type="ECO:0000313" key="4">
    <source>
        <dbReference type="Proteomes" id="UP001497382"/>
    </source>
</evidence>
<feature type="compositionally biased region" description="Polar residues" evidence="1">
    <location>
        <begin position="109"/>
        <end position="118"/>
    </location>
</feature>
<feature type="domain" description="DUF5641" evidence="2">
    <location>
        <begin position="39"/>
        <end position="97"/>
    </location>
</feature>
<evidence type="ECO:0000313" key="3">
    <source>
        <dbReference type="EMBL" id="CAL1296272.1"/>
    </source>
</evidence>
<dbReference type="InterPro" id="IPR040676">
    <property type="entry name" value="DUF5641"/>
</dbReference>
<reference evidence="3 4" key="1">
    <citation type="submission" date="2024-04" db="EMBL/GenBank/DDBJ databases">
        <authorList>
            <person name="Rising A."/>
            <person name="Reimegard J."/>
            <person name="Sonavane S."/>
            <person name="Akerstrom W."/>
            <person name="Nylinder S."/>
            <person name="Hedman E."/>
            <person name="Kallberg Y."/>
        </authorList>
    </citation>
    <scope>NUCLEOTIDE SEQUENCE [LARGE SCALE GENOMIC DNA]</scope>
</reference>
<protein>
    <recommendedName>
        <fullName evidence="2">DUF5641 domain-containing protein</fullName>
    </recommendedName>
</protein>
<proteinExistence type="predicted"/>
<organism evidence="3 4">
    <name type="scientific">Larinioides sclopetarius</name>
    <dbReference type="NCBI Taxonomy" id="280406"/>
    <lineage>
        <taxon>Eukaryota</taxon>
        <taxon>Metazoa</taxon>
        <taxon>Ecdysozoa</taxon>
        <taxon>Arthropoda</taxon>
        <taxon>Chelicerata</taxon>
        <taxon>Arachnida</taxon>
        <taxon>Araneae</taxon>
        <taxon>Araneomorphae</taxon>
        <taxon>Entelegynae</taxon>
        <taxon>Araneoidea</taxon>
        <taxon>Araneidae</taxon>
        <taxon>Larinioides</taxon>
    </lineage>
</organism>
<evidence type="ECO:0000259" key="2">
    <source>
        <dbReference type="Pfam" id="PF18701"/>
    </source>
</evidence>
<dbReference type="AlphaFoldDB" id="A0AAV2BJ71"/>
<accession>A0AAV2BJ71</accession>
<gene>
    <name evidence="3" type="ORF">LARSCL_LOCUS19717</name>
</gene>
<feature type="region of interest" description="Disordered" evidence="1">
    <location>
        <begin position="109"/>
        <end position="142"/>
    </location>
</feature>
<keyword evidence="4" id="KW-1185">Reference proteome</keyword>
<name>A0AAV2BJ71_9ARAC</name>
<sequence length="156" mass="17557">MTQFIPGIAGVTKWKSGTFDPLYNIDSEKIKICLSGHSREVSLSIGDLFLLETDEKRINWPLGDVIEVFSEADGQSRVAKKRTADGENFRRLQGLYILEIERFENLSFVSQQRDQNSKPPSPVSPNDADQDSSGDDSATRVVPDVVTRVRRCIKIR</sequence>
<dbReference type="Proteomes" id="UP001497382">
    <property type="component" value="Unassembled WGS sequence"/>
</dbReference>
<evidence type="ECO:0000256" key="1">
    <source>
        <dbReference type="SAM" id="MobiDB-lite"/>
    </source>
</evidence>
<dbReference type="Pfam" id="PF18701">
    <property type="entry name" value="DUF5641"/>
    <property type="match status" value="1"/>
</dbReference>
<comment type="caution">
    <text evidence="3">The sequence shown here is derived from an EMBL/GenBank/DDBJ whole genome shotgun (WGS) entry which is preliminary data.</text>
</comment>
<dbReference type="EMBL" id="CAXIEN010000393">
    <property type="protein sequence ID" value="CAL1296272.1"/>
    <property type="molecule type" value="Genomic_DNA"/>
</dbReference>